<dbReference type="CDD" id="cd06489">
    <property type="entry name" value="p23_CS_hSgt1_like"/>
    <property type="match status" value="1"/>
</dbReference>
<dbReference type="PANTHER" id="PTHR45862">
    <property type="entry name" value="PROTEIN SGT1 HOMOLOG"/>
    <property type="match status" value="1"/>
</dbReference>
<reference evidence="7" key="1">
    <citation type="submission" date="2025-08" db="UniProtKB">
        <authorList>
            <consortium name="RefSeq"/>
        </authorList>
    </citation>
    <scope>IDENTIFICATION</scope>
    <source>
        <tissue evidence="7">Gonad</tissue>
    </source>
</reference>
<dbReference type="Pfam" id="PF05002">
    <property type="entry name" value="SGS"/>
    <property type="match status" value="1"/>
</dbReference>
<dbReference type="PROSITE" id="PS51048">
    <property type="entry name" value="SGS"/>
    <property type="match status" value="1"/>
</dbReference>
<name>A0A6P4YI22_BRABE</name>
<dbReference type="GeneID" id="109467893"/>
<feature type="repeat" description="TPR" evidence="2">
    <location>
        <begin position="36"/>
        <end position="69"/>
    </location>
</feature>
<feature type="domain" description="CS" evidence="5">
    <location>
        <begin position="161"/>
        <end position="250"/>
    </location>
</feature>
<comment type="similarity">
    <text evidence="1">Belongs to the SGT1 family.</text>
</comment>
<evidence type="ECO:0000256" key="2">
    <source>
        <dbReference type="PROSITE-ProRule" id="PRU00339"/>
    </source>
</evidence>
<sequence>MAAEVFGQANEAFVDENYEKAVELYTKAIELDGEKSEYFTKRAQTYIKLEQYMDAVTDATKAVELEPSSSKAHLRKGVASFYLDEFESARESFVKGQELDSSEPLFVRWIRKCDANLNLEEKEESGTVAEDGKPLVGAAGDSSPAPQPVNQPQPQAAAPPPVSKRHDWYQTETHVIVTVMIKGLKKEDVQVDYDTTTLSAVFKQPSGADYVLDLDLAHPIVKEQCITKVLSTKVEMKMKKSEGIRWQCLEGDGRPYQYAQWTSGNEGASGVTQYPSSSHFKRDWNKIVADVNKEEKEEKTEGDAALNQFFQQIYSDGNEEVRKAMNKSFVESGGTVLSTNWKDIGKEKVDMKPPDGMEFKKWEI</sequence>
<feature type="domain" description="SGS" evidence="4">
    <location>
        <begin position="273"/>
        <end position="364"/>
    </location>
</feature>
<keyword evidence="2" id="KW-0802">TPR repeat</keyword>
<keyword evidence="6" id="KW-1185">Reference proteome</keyword>
<dbReference type="InterPro" id="IPR044563">
    <property type="entry name" value="Sgt1-like"/>
</dbReference>
<dbReference type="RefSeq" id="XP_019621564.1">
    <property type="nucleotide sequence ID" value="XM_019766005.1"/>
</dbReference>
<feature type="compositionally biased region" description="Pro residues" evidence="3">
    <location>
        <begin position="145"/>
        <end position="162"/>
    </location>
</feature>
<dbReference type="SMART" id="SM00028">
    <property type="entry name" value="TPR"/>
    <property type="match status" value="3"/>
</dbReference>
<dbReference type="OrthoDB" id="1898560at2759"/>
<organism evidence="6 7">
    <name type="scientific">Branchiostoma belcheri</name>
    <name type="common">Amphioxus</name>
    <dbReference type="NCBI Taxonomy" id="7741"/>
    <lineage>
        <taxon>Eukaryota</taxon>
        <taxon>Metazoa</taxon>
        <taxon>Chordata</taxon>
        <taxon>Cephalochordata</taxon>
        <taxon>Leptocardii</taxon>
        <taxon>Amphioxiformes</taxon>
        <taxon>Branchiostomatidae</taxon>
        <taxon>Branchiostoma</taxon>
    </lineage>
</organism>
<dbReference type="SUPFAM" id="SSF49764">
    <property type="entry name" value="HSP20-like chaperones"/>
    <property type="match status" value="1"/>
</dbReference>
<evidence type="ECO:0000256" key="3">
    <source>
        <dbReference type="SAM" id="MobiDB-lite"/>
    </source>
</evidence>
<dbReference type="InterPro" id="IPR008978">
    <property type="entry name" value="HSP20-like_chaperone"/>
</dbReference>
<dbReference type="Pfam" id="PF04969">
    <property type="entry name" value="CS"/>
    <property type="match status" value="1"/>
</dbReference>
<dbReference type="Pfam" id="PF13181">
    <property type="entry name" value="TPR_8"/>
    <property type="match status" value="2"/>
</dbReference>
<dbReference type="PROSITE" id="PS50005">
    <property type="entry name" value="TPR"/>
    <property type="match status" value="1"/>
</dbReference>
<dbReference type="GO" id="GO:0005737">
    <property type="term" value="C:cytoplasm"/>
    <property type="evidence" value="ECO:0007669"/>
    <property type="project" value="UniProtKB-ARBA"/>
</dbReference>
<evidence type="ECO:0000259" key="5">
    <source>
        <dbReference type="PROSITE" id="PS51203"/>
    </source>
</evidence>
<dbReference type="InterPro" id="IPR011990">
    <property type="entry name" value="TPR-like_helical_dom_sf"/>
</dbReference>
<dbReference type="GO" id="GO:0051087">
    <property type="term" value="F:protein-folding chaperone binding"/>
    <property type="evidence" value="ECO:0007669"/>
    <property type="project" value="InterPro"/>
</dbReference>
<evidence type="ECO:0000259" key="4">
    <source>
        <dbReference type="PROSITE" id="PS51048"/>
    </source>
</evidence>
<dbReference type="KEGG" id="bbel:109467893"/>
<gene>
    <name evidence="7" type="primary">LOC109467893</name>
</gene>
<dbReference type="SUPFAM" id="SSF48452">
    <property type="entry name" value="TPR-like"/>
    <property type="match status" value="1"/>
</dbReference>
<dbReference type="FunFam" id="2.60.40.790:FF:000012">
    <property type="entry name" value="SGT1 homolog, MIS12 kinetochore complex assembly cochaperone"/>
    <property type="match status" value="1"/>
</dbReference>
<evidence type="ECO:0000313" key="7">
    <source>
        <dbReference type="RefSeq" id="XP_019621564.1"/>
    </source>
</evidence>
<evidence type="ECO:0000313" key="6">
    <source>
        <dbReference type="Proteomes" id="UP000515135"/>
    </source>
</evidence>
<dbReference type="InterPro" id="IPR019734">
    <property type="entry name" value="TPR_rpt"/>
</dbReference>
<dbReference type="PROSITE" id="PS51203">
    <property type="entry name" value="CS"/>
    <property type="match status" value="1"/>
</dbReference>
<dbReference type="InterPro" id="IPR007052">
    <property type="entry name" value="CS_dom"/>
</dbReference>
<accession>A0A6P4YI22</accession>
<dbReference type="InterPro" id="IPR007699">
    <property type="entry name" value="SGS_dom"/>
</dbReference>
<dbReference type="AlphaFoldDB" id="A0A6P4YI22"/>
<dbReference type="Gene3D" id="1.25.40.10">
    <property type="entry name" value="Tetratricopeptide repeat domain"/>
    <property type="match status" value="1"/>
</dbReference>
<feature type="region of interest" description="Disordered" evidence="3">
    <location>
        <begin position="122"/>
        <end position="164"/>
    </location>
</feature>
<protein>
    <submittedName>
        <fullName evidence="7">Protein SGT1 homolog</fullName>
    </submittedName>
</protein>
<dbReference type="Gene3D" id="2.60.40.790">
    <property type="match status" value="1"/>
</dbReference>
<evidence type="ECO:0000256" key="1">
    <source>
        <dbReference type="ARBA" id="ARBA00008509"/>
    </source>
</evidence>
<dbReference type="Proteomes" id="UP000515135">
    <property type="component" value="Unplaced"/>
</dbReference>
<proteinExistence type="inferred from homology"/>